<dbReference type="GO" id="GO:0070179">
    <property type="term" value="P:D-serine biosynthetic process"/>
    <property type="evidence" value="ECO:0007669"/>
    <property type="project" value="TreeGrafter"/>
</dbReference>
<dbReference type="InterPro" id="IPR000634">
    <property type="entry name" value="Ser/Thr_deHydtase_PyrdxlP-BS"/>
</dbReference>
<comment type="cofactor">
    <cofactor evidence="3">
        <name>Mn(2+)</name>
        <dbReference type="ChEBI" id="CHEBI:29035"/>
    </cofactor>
</comment>
<dbReference type="PROSITE" id="PS00165">
    <property type="entry name" value="DEHYDRATASE_SER_THR"/>
    <property type="match status" value="1"/>
</dbReference>
<protein>
    <submittedName>
        <fullName evidence="9">Pyridoxal-phosphate dependent enzyme</fullName>
    </submittedName>
</protein>
<evidence type="ECO:0000313" key="9">
    <source>
        <dbReference type="EMBL" id="RZO05902.1"/>
    </source>
</evidence>
<accession>A0A520LL52</accession>
<evidence type="ECO:0000256" key="4">
    <source>
        <dbReference type="ARBA" id="ARBA00001946"/>
    </source>
</evidence>
<dbReference type="GO" id="GO:0030378">
    <property type="term" value="F:serine racemase activity"/>
    <property type="evidence" value="ECO:0007669"/>
    <property type="project" value="TreeGrafter"/>
</dbReference>
<dbReference type="GO" id="GO:0000287">
    <property type="term" value="F:magnesium ion binding"/>
    <property type="evidence" value="ECO:0007669"/>
    <property type="project" value="TreeGrafter"/>
</dbReference>
<organism evidence="9 10">
    <name type="scientific">SAR92 clade bacterium</name>
    <dbReference type="NCBI Taxonomy" id="2315479"/>
    <lineage>
        <taxon>Bacteria</taxon>
        <taxon>Pseudomonadati</taxon>
        <taxon>Pseudomonadota</taxon>
        <taxon>Gammaproteobacteria</taxon>
        <taxon>Cellvibrionales</taxon>
        <taxon>Porticoccaceae</taxon>
        <taxon>SAR92 clade</taxon>
    </lineage>
</organism>
<dbReference type="FunFam" id="3.40.50.1100:FF:000041">
    <property type="entry name" value="Threonine ammonia-lyase, variant"/>
    <property type="match status" value="1"/>
</dbReference>
<evidence type="ECO:0000256" key="2">
    <source>
        <dbReference type="ARBA" id="ARBA00001933"/>
    </source>
</evidence>
<keyword evidence="7" id="KW-0456">Lyase</keyword>
<evidence type="ECO:0000256" key="1">
    <source>
        <dbReference type="ARBA" id="ARBA00001913"/>
    </source>
</evidence>
<dbReference type="SUPFAM" id="SSF53686">
    <property type="entry name" value="Tryptophan synthase beta subunit-like PLP-dependent enzymes"/>
    <property type="match status" value="1"/>
</dbReference>
<proteinExistence type="predicted"/>
<dbReference type="Gene3D" id="3.40.50.1100">
    <property type="match status" value="2"/>
</dbReference>
<dbReference type="InterPro" id="IPR001926">
    <property type="entry name" value="TrpB-like_PALP"/>
</dbReference>
<sequence>MSLGIQHISAAYDRISPFIHKTPLIRSKEIDKLCGCEIIFKADNFQKVGAFKARGACNAIMSMEDERLRRGVITHSSGNHGAALAWAAAMKKTDCIVVMPKNASAVKVDAVNCYGGTVLFCEPTMCARETMVQDFVSKQCSQFIHPFDDYSVIAGQGTIAVEFASQLDGLLDKILVPVGGGGLISGISVFVKDKGGLASQVIGTEPEKARDAADSFYGGIHVKEYEPKTMADG</sequence>
<dbReference type="GO" id="GO:0018114">
    <property type="term" value="F:threonine racemase activity"/>
    <property type="evidence" value="ECO:0007669"/>
    <property type="project" value="TreeGrafter"/>
</dbReference>
<name>A0A520LL52_9GAMM</name>
<dbReference type="InterPro" id="IPR036052">
    <property type="entry name" value="TrpB-like_PALP_sf"/>
</dbReference>
<evidence type="ECO:0000256" key="3">
    <source>
        <dbReference type="ARBA" id="ARBA00001936"/>
    </source>
</evidence>
<gene>
    <name evidence="9" type="ORF">EVB02_03035</name>
</gene>
<dbReference type="PANTHER" id="PTHR43050">
    <property type="entry name" value="SERINE / THREONINE RACEMASE FAMILY MEMBER"/>
    <property type="match status" value="1"/>
</dbReference>
<dbReference type="GO" id="GO:0003941">
    <property type="term" value="F:L-serine ammonia-lyase activity"/>
    <property type="evidence" value="ECO:0007669"/>
    <property type="project" value="TreeGrafter"/>
</dbReference>
<dbReference type="GO" id="GO:0030170">
    <property type="term" value="F:pyridoxal phosphate binding"/>
    <property type="evidence" value="ECO:0007669"/>
    <property type="project" value="InterPro"/>
</dbReference>
<keyword evidence="5" id="KW-0460">Magnesium</keyword>
<dbReference type="PANTHER" id="PTHR43050:SF1">
    <property type="entry name" value="SERINE RACEMASE"/>
    <property type="match status" value="1"/>
</dbReference>
<evidence type="ECO:0000259" key="8">
    <source>
        <dbReference type="Pfam" id="PF00291"/>
    </source>
</evidence>
<comment type="cofactor">
    <cofactor evidence="2">
        <name>pyridoxal 5'-phosphate</name>
        <dbReference type="ChEBI" id="CHEBI:597326"/>
    </cofactor>
</comment>
<dbReference type="EMBL" id="SHBO01000034">
    <property type="protein sequence ID" value="RZO05902.1"/>
    <property type="molecule type" value="Genomic_DNA"/>
</dbReference>
<keyword evidence="6" id="KW-0663">Pyridoxal phosphate</keyword>
<comment type="cofactor">
    <cofactor evidence="1">
        <name>Ca(2+)</name>
        <dbReference type="ChEBI" id="CHEBI:29108"/>
    </cofactor>
</comment>
<comment type="caution">
    <text evidence="9">The sequence shown here is derived from an EMBL/GenBank/DDBJ whole genome shotgun (WGS) entry which is preliminary data.</text>
</comment>
<dbReference type="Proteomes" id="UP000318148">
    <property type="component" value="Unassembled WGS sequence"/>
</dbReference>
<comment type="cofactor">
    <cofactor evidence="4">
        <name>Mg(2+)</name>
        <dbReference type="ChEBI" id="CHEBI:18420"/>
    </cofactor>
</comment>
<evidence type="ECO:0000256" key="7">
    <source>
        <dbReference type="ARBA" id="ARBA00023239"/>
    </source>
</evidence>
<dbReference type="GO" id="GO:0005524">
    <property type="term" value="F:ATP binding"/>
    <property type="evidence" value="ECO:0007669"/>
    <property type="project" value="TreeGrafter"/>
</dbReference>
<evidence type="ECO:0000256" key="6">
    <source>
        <dbReference type="ARBA" id="ARBA00022898"/>
    </source>
</evidence>
<evidence type="ECO:0000256" key="5">
    <source>
        <dbReference type="ARBA" id="ARBA00022842"/>
    </source>
</evidence>
<dbReference type="Pfam" id="PF00291">
    <property type="entry name" value="PALP"/>
    <property type="match status" value="1"/>
</dbReference>
<feature type="non-terminal residue" evidence="9">
    <location>
        <position position="233"/>
    </location>
</feature>
<evidence type="ECO:0000313" key="10">
    <source>
        <dbReference type="Proteomes" id="UP000318148"/>
    </source>
</evidence>
<reference evidence="9 10" key="1">
    <citation type="submission" date="2019-02" db="EMBL/GenBank/DDBJ databases">
        <title>Prokaryotic population dynamics and viral predation in marine succession experiment using metagenomics: the confinement effect.</title>
        <authorList>
            <person name="Haro-Moreno J.M."/>
            <person name="Rodriguez-Valera F."/>
            <person name="Lopez-Perez M."/>
        </authorList>
    </citation>
    <scope>NUCLEOTIDE SEQUENCE [LARGE SCALE GENOMIC DNA]</scope>
    <source>
        <strain evidence="9">MED-G169</strain>
    </source>
</reference>
<feature type="domain" description="Tryptophan synthase beta chain-like PALP" evidence="8">
    <location>
        <begin position="15"/>
        <end position="233"/>
    </location>
</feature>
<dbReference type="AlphaFoldDB" id="A0A520LL52"/>